<evidence type="ECO:0000313" key="3">
    <source>
        <dbReference type="Proteomes" id="UP000004994"/>
    </source>
</evidence>
<dbReference type="EnsemblPlants" id="Solyc08g074355.1.1">
    <property type="protein sequence ID" value="Solyc08g074355.1.1"/>
    <property type="gene ID" value="Solyc08g074355.1"/>
</dbReference>
<name>A0A3Q7HQG1_SOLLC</name>
<evidence type="ECO:0000313" key="2">
    <source>
        <dbReference type="EnsemblPlants" id="Solyc08g074355.1.1"/>
    </source>
</evidence>
<dbReference type="Proteomes" id="UP000004994">
    <property type="component" value="Chromosome 8"/>
</dbReference>
<sequence length="71" mass="8110">MESKDFKLENTDLSDVAIESSKKGSQRPCQFCREHENLSSTDNPVLVSKFPPSPQHPEFGSPTYRLDLEQR</sequence>
<protein>
    <submittedName>
        <fullName evidence="2">Uncharacterized protein</fullName>
    </submittedName>
</protein>
<dbReference type="InParanoid" id="A0A3Q7HQG1"/>
<keyword evidence="3" id="KW-1185">Reference proteome</keyword>
<evidence type="ECO:0000256" key="1">
    <source>
        <dbReference type="SAM" id="MobiDB-lite"/>
    </source>
</evidence>
<accession>A0A3Q7HQG1</accession>
<feature type="region of interest" description="Disordered" evidence="1">
    <location>
        <begin position="41"/>
        <end position="71"/>
    </location>
</feature>
<reference evidence="2" key="2">
    <citation type="submission" date="2019-01" db="UniProtKB">
        <authorList>
            <consortium name="EnsemblPlants"/>
        </authorList>
    </citation>
    <scope>IDENTIFICATION</scope>
    <source>
        <strain evidence="2">cv. Heinz 1706</strain>
    </source>
</reference>
<reference evidence="2" key="1">
    <citation type="journal article" date="2012" name="Nature">
        <title>The tomato genome sequence provides insights into fleshy fruit evolution.</title>
        <authorList>
            <consortium name="Tomato Genome Consortium"/>
        </authorList>
    </citation>
    <scope>NUCLEOTIDE SEQUENCE [LARGE SCALE GENOMIC DNA]</scope>
    <source>
        <strain evidence="2">cv. Heinz 1706</strain>
    </source>
</reference>
<dbReference type="AlphaFoldDB" id="A0A3Q7HQG1"/>
<proteinExistence type="predicted"/>
<dbReference type="Gramene" id="Solyc08g074355.1.1">
    <property type="protein sequence ID" value="Solyc08g074355.1.1"/>
    <property type="gene ID" value="Solyc08g074355.1"/>
</dbReference>
<organism evidence="2">
    <name type="scientific">Solanum lycopersicum</name>
    <name type="common">Tomato</name>
    <name type="synonym">Lycopersicon esculentum</name>
    <dbReference type="NCBI Taxonomy" id="4081"/>
    <lineage>
        <taxon>Eukaryota</taxon>
        <taxon>Viridiplantae</taxon>
        <taxon>Streptophyta</taxon>
        <taxon>Embryophyta</taxon>
        <taxon>Tracheophyta</taxon>
        <taxon>Spermatophyta</taxon>
        <taxon>Magnoliopsida</taxon>
        <taxon>eudicotyledons</taxon>
        <taxon>Gunneridae</taxon>
        <taxon>Pentapetalae</taxon>
        <taxon>asterids</taxon>
        <taxon>lamiids</taxon>
        <taxon>Solanales</taxon>
        <taxon>Solanaceae</taxon>
        <taxon>Solanoideae</taxon>
        <taxon>Solaneae</taxon>
        <taxon>Solanum</taxon>
        <taxon>Solanum subgen. Lycopersicon</taxon>
    </lineage>
</organism>